<feature type="domain" description="Transcription factor zinc-finger" evidence="1">
    <location>
        <begin position="125"/>
        <end position="167"/>
    </location>
</feature>
<reference evidence="2 3" key="1">
    <citation type="submission" date="2019-02" db="EMBL/GenBank/DDBJ databases">
        <title>Deep-cultivation of Planctomycetes and their phenomic and genomic characterization uncovers novel biology.</title>
        <authorList>
            <person name="Wiegand S."/>
            <person name="Jogler M."/>
            <person name="Boedeker C."/>
            <person name="Pinto D."/>
            <person name="Vollmers J."/>
            <person name="Rivas-Marin E."/>
            <person name="Kohn T."/>
            <person name="Peeters S.H."/>
            <person name="Heuer A."/>
            <person name="Rast P."/>
            <person name="Oberbeckmann S."/>
            <person name="Bunk B."/>
            <person name="Jeske O."/>
            <person name="Meyerdierks A."/>
            <person name="Storesund J.E."/>
            <person name="Kallscheuer N."/>
            <person name="Luecker S."/>
            <person name="Lage O.M."/>
            <person name="Pohl T."/>
            <person name="Merkel B.J."/>
            <person name="Hornburger P."/>
            <person name="Mueller R.-W."/>
            <person name="Bruemmer F."/>
            <person name="Labrenz M."/>
            <person name="Spormann A.M."/>
            <person name="Op Den Camp H."/>
            <person name="Overmann J."/>
            <person name="Amann R."/>
            <person name="Jetten M.S.M."/>
            <person name="Mascher T."/>
            <person name="Medema M.H."/>
            <person name="Devos D.P."/>
            <person name="Kaster A.-K."/>
            <person name="Ovreas L."/>
            <person name="Rohde M."/>
            <person name="Galperin M.Y."/>
            <person name="Jogler C."/>
        </authorList>
    </citation>
    <scope>NUCLEOTIDE SEQUENCE [LARGE SCALE GENOMIC DNA]</scope>
    <source>
        <strain evidence="2 3">Pla100</strain>
    </source>
</reference>
<sequence>MLAMKCQSCGAPVARLDRSGRYICDYCETEAIAEALADSVDRLVLTGTLSQEHCPSCRQPGTRLETGSMDEHPVLGCRRCQGVWVRRNSFAMLVHGRRSAYAGPDRTSDFDLSVDGPRDHHDRLTCPQCCTRMESFYYAGPGRVAIDACDGCERIWLDCGEITRIAEAPGRR</sequence>
<name>A0A5C6AV91_9BACT</name>
<keyword evidence="3" id="KW-1185">Reference proteome</keyword>
<organism evidence="2 3">
    <name type="scientific">Neorhodopirellula pilleata</name>
    <dbReference type="NCBI Taxonomy" id="2714738"/>
    <lineage>
        <taxon>Bacteria</taxon>
        <taxon>Pseudomonadati</taxon>
        <taxon>Planctomycetota</taxon>
        <taxon>Planctomycetia</taxon>
        <taxon>Pirellulales</taxon>
        <taxon>Pirellulaceae</taxon>
        <taxon>Neorhodopirellula</taxon>
    </lineage>
</organism>
<protein>
    <recommendedName>
        <fullName evidence="1">Transcription factor zinc-finger domain-containing protein</fullName>
    </recommendedName>
</protein>
<dbReference type="Pfam" id="PF13453">
    <property type="entry name" value="Zn_ribbon_TFIIB"/>
    <property type="match status" value="1"/>
</dbReference>
<dbReference type="Proteomes" id="UP000316213">
    <property type="component" value="Unassembled WGS sequence"/>
</dbReference>
<dbReference type="EMBL" id="SJPM01000002">
    <property type="protein sequence ID" value="TWU02044.1"/>
    <property type="molecule type" value="Genomic_DNA"/>
</dbReference>
<evidence type="ECO:0000313" key="3">
    <source>
        <dbReference type="Proteomes" id="UP000316213"/>
    </source>
</evidence>
<dbReference type="AlphaFoldDB" id="A0A5C6AV91"/>
<gene>
    <name evidence="2" type="ORF">Pla100_17830</name>
</gene>
<dbReference type="InterPro" id="IPR027392">
    <property type="entry name" value="TF_Znf"/>
</dbReference>
<evidence type="ECO:0000259" key="1">
    <source>
        <dbReference type="Pfam" id="PF13453"/>
    </source>
</evidence>
<evidence type="ECO:0000313" key="2">
    <source>
        <dbReference type="EMBL" id="TWU02044.1"/>
    </source>
</evidence>
<proteinExistence type="predicted"/>
<comment type="caution">
    <text evidence="2">The sequence shown here is derived from an EMBL/GenBank/DDBJ whole genome shotgun (WGS) entry which is preliminary data.</text>
</comment>
<accession>A0A5C6AV91</accession>